<protein>
    <recommendedName>
        <fullName evidence="4">Lipoprotein</fullName>
    </recommendedName>
</protein>
<dbReference type="EMBL" id="JADIME010000076">
    <property type="protein sequence ID" value="MBO8465777.1"/>
    <property type="molecule type" value="Genomic_DNA"/>
</dbReference>
<gene>
    <name evidence="2" type="ORF">IAB93_07270</name>
</gene>
<dbReference type="PROSITE" id="PS51257">
    <property type="entry name" value="PROKAR_LIPOPROTEIN"/>
    <property type="match status" value="1"/>
</dbReference>
<dbReference type="Proteomes" id="UP000823597">
    <property type="component" value="Unassembled WGS sequence"/>
</dbReference>
<reference evidence="2" key="1">
    <citation type="submission" date="2020-10" db="EMBL/GenBank/DDBJ databases">
        <authorList>
            <person name="Gilroy R."/>
        </authorList>
    </citation>
    <scope>NUCLEOTIDE SEQUENCE</scope>
    <source>
        <strain evidence="2">10037</strain>
    </source>
</reference>
<feature type="signal peptide" evidence="1">
    <location>
        <begin position="1"/>
        <end position="20"/>
    </location>
</feature>
<keyword evidence="1" id="KW-0732">Signal</keyword>
<organism evidence="2 3">
    <name type="scientific">Candidatus Merdivivens pullistercoris</name>
    <dbReference type="NCBI Taxonomy" id="2840873"/>
    <lineage>
        <taxon>Bacteria</taxon>
        <taxon>Pseudomonadati</taxon>
        <taxon>Bacteroidota</taxon>
        <taxon>Bacteroidia</taxon>
        <taxon>Bacteroidales</taxon>
        <taxon>Muribaculaceae</taxon>
        <taxon>Muribaculaceae incertae sedis</taxon>
        <taxon>Candidatus Merdivivens</taxon>
    </lineage>
</organism>
<evidence type="ECO:0000313" key="3">
    <source>
        <dbReference type="Proteomes" id="UP000823597"/>
    </source>
</evidence>
<proteinExistence type="predicted"/>
<reference evidence="2" key="2">
    <citation type="journal article" date="2021" name="PeerJ">
        <title>Extensive microbial diversity within the chicken gut microbiome revealed by metagenomics and culture.</title>
        <authorList>
            <person name="Gilroy R."/>
            <person name="Ravi A."/>
            <person name="Getino M."/>
            <person name="Pursley I."/>
            <person name="Horton D.L."/>
            <person name="Alikhan N.F."/>
            <person name="Baker D."/>
            <person name="Gharbi K."/>
            <person name="Hall N."/>
            <person name="Watson M."/>
            <person name="Adriaenssens E.M."/>
            <person name="Foster-Nyarko E."/>
            <person name="Jarju S."/>
            <person name="Secka A."/>
            <person name="Antonio M."/>
            <person name="Oren A."/>
            <person name="Chaudhuri R.R."/>
            <person name="La Ragione R."/>
            <person name="Hildebrand F."/>
            <person name="Pallen M.J."/>
        </authorList>
    </citation>
    <scope>NUCLEOTIDE SEQUENCE</scope>
    <source>
        <strain evidence="2">10037</strain>
    </source>
</reference>
<accession>A0A9D9I513</accession>
<dbReference type="AlphaFoldDB" id="A0A9D9I513"/>
<evidence type="ECO:0000313" key="2">
    <source>
        <dbReference type="EMBL" id="MBO8465777.1"/>
    </source>
</evidence>
<comment type="caution">
    <text evidence="2">The sequence shown here is derived from an EMBL/GenBank/DDBJ whole genome shotgun (WGS) entry which is preliminary data.</text>
</comment>
<evidence type="ECO:0008006" key="4">
    <source>
        <dbReference type="Google" id="ProtNLM"/>
    </source>
</evidence>
<name>A0A9D9I513_9BACT</name>
<evidence type="ECO:0000256" key="1">
    <source>
        <dbReference type="SAM" id="SignalP"/>
    </source>
</evidence>
<sequence length="461" mass="50487">MKISSLFVSVIAVAALSLSACQEKPEEPEQLKDPVLEPACDTVFVPAAGGDDYLITYLLENPVTGGEINAECECEGGWISDIDYNVLGKVSFKVAVNEEREKREGSITVEYTVPDASPLSFTVVVVQEGAAADVVFNAAFFEGDYYGTAMSVAHNYFVTISDLGMDEAGYLKNGATYYQFDIYGEAPADPSAPMIPDGTYILSESGMSDSGTFSIDVSCVLSINENGDYIGPYMFTEGTFTIKKEGDIYNMHAEVVTDDGRFHVIEYSGPISLRDLGPKDIWSTLAGDYEADLSGDYNAVANYYGDFYGAGSCNWMVRIEPVSGTGDAIQLELNTSSFDFYDGIPSGTYSGSDTYEALTFVPGYEDNLNLYATWWFWYDNNMLGENYAPLTAGEITVINHGDGTYTFDFFCFDDSPDYNLFTATWTGEMSLEGYYEGSAKMKGMDMKSVCTQGRPKMAKIQ</sequence>
<feature type="chain" id="PRO_5038483039" description="Lipoprotein" evidence="1">
    <location>
        <begin position="21"/>
        <end position="461"/>
    </location>
</feature>